<protein>
    <recommendedName>
        <fullName evidence="3">DUF659 domain-containing protein</fullName>
    </recommendedName>
</protein>
<comment type="caution">
    <text evidence="1">The sequence shown here is derived from an EMBL/GenBank/DDBJ whole genome shotgun (WGS) entry which is preliminary data.</text>
</comment>
<evidence type="ECO:0000313" key="1">
    <source>
        <dbReference type="EMBL" id="RKF82208.1"/>
    </source>
</evidence>
<dbReference type="Proteomes" id="UP000283383">
    <property type="component" value="Unassembled WGS sequence"/>
</dbReference>
<sequence>MAKEITKGALSSCTSLTSDTFLTKLKFWKLLQDNPIIKHDLSIHCDSHGTQLFLKDLMEPGLKILRKKTVTRISTFFHAFPNMLVAYFSNSHG</sequence>
<evidence type="ECO:0000313" key="2">
    <source>
        <dbReference type="Proteomes" id="UP000283383"/>
    </source>
</evidence>
<accession>A0A420J608</accession>
<reference evidence="1 2" key="1">
    <citation type="journal article" date="2018" name="BMC Genomics">
        <title>Comparative genome analyses reveal sequence features reflecting distinct modes of host-adaptation between dicot and monocot powdery mildew.</title>
        <authorList>
            <person name="Wu Y."/>
            <person name="Ma X."/>
            <person name="Pan Z."/>
            <person name="Kale S.D."/>
            <person name="Song Y."/>
            <person name="King H."/>
            <person name="Zhang Q."/>
            <person name="Presley C."/>
            <person name="Deng X."/>
            <person name="Wei C.I."/>
            <person name="Xiao S."/>
        </authorList>
    </citation>
    <scope>NUCLEOTIDE SEQUENCE [LARGE SCALE GENOMIC DNA]</scope>
    <source>
        <strain evidence="1">UMSG3</strain>
    </source>
</reference>
<evidence type="ECO:0008006" key="3">
    <source>
        <dbReference type="Google" id="ProtNLM"/>
    </source>
</evidence>
<dbReference type="EMBL" id="MCBQ01002719">
    <property type="protein sequence ID" value="RKF82208.1"/>
    <property type="molecule type" value="Genomic_DNA"/>
</dbReference>
<name>A0A420J608_9PEZI</name>
<gene>
    <name evidence="1" type="ORF">GcM3_027046</name>
</gene>
<dbReference type="AlphaFoldDB" id="A0A420J608"/>
<keyword evidence="2" id="KW-1185">Reference proteome</keyword>
<organism evidence="1 2">
    <name type="scientific">Golovinomyces cichoracearum</name>
    <dbReference type="NCBI Taxonomy" id="62708"/>
    <lineage>
        <taxon>Eukaryota</taxon>
        <taxon>Fungi</taxon>
        <taxon>Dikarya</taxon>
        <taxon>Ascomycota</taxon>
        <taxon>Pezizomycotina</taxon>
        <taxon>Leotiomycetes</taxon>
        <taxon>Erysiphales</taxon>
        <taxon>Erysiphaceae</taxon>
        <taxon>Golovinomyces</taxon>
    </lineage>
</organism>
<proteinExistence type="predicted"/>